<dbReference type="AlphaFoldDB" id="A0A2H3L6S9"/>
<dbReference type="InterPro" id="IPR000160">
    <property type="entry name" value="GGDEF_dom"/>
</dbReference>
<reference evidence="10 11" key="1">
    <citation type="submission" date="2016-05" db="EMBL/GenBank/DDBJ databases">
        <authorList>
            <person name="Lavstsen T."/>
            <person name="Jespersen J.S."/>
        </authorList>
    </citation>
    <scope>NUCLEOTIDE SEQUENCE [LARGE SCALE GENOMIC DNA]</scope>
    <source>
        <strain evidence="10 11">B7-9</strain>
    </source>
</reference>
<evidence type="ECO:0000256" key="3">
    <source>
        <dbReference type="ARBA" id="ARBA00022553"/>
    </source>
</evidence>
<gene>
    <name evidence="10" type="ORF">A9Q02_08960</name>
</gene>
<dbReference type="CDD" id="cd01949">
    <property type="entry name" value="GGDEF"/>
    <property type="match status" value="1"/>
</dbReference>
<dbReference type="SUPFAM" id="SSF55073">
    <property type="entry name" value="Nucleotide cyclase"/>
    <property type="match status" value="1"/>
</dbReference>
<dbReference type="InterPro" id="IPR029787">
    <property type="entry name" value="Nucleotide_cyclase"/>
</dbReference>
<evidence type="ECO:0000256" key="1">
    <source>
        <dbReference type="ARBA" id="ARBA00000085"/>
    </source>
</evidence>
<keyword evidence="3 7" id="KW-0597">Phosphoprotein</keyword>
<dbReference type="RefSeq" id="WP_097650821.1">
    <property type="nucleotide sequence ID" value="NZ_LYXE01000031.1"/>
</dbReference>
<dbReference type="EMBL" id="LYXE01000031">
    <property type="protein sequence ID" value="PDW00737.1"/>
    <property type="molecule type" value="Genomic_DNA"/>
</dbReference>
<keyword evidence="6" id="KW-0804">Transcription</keyword>
<dbReference type="PROSITE" id="PS50887">
    <property type="entry name" value="GGDEF"/>
    <property type="match status" value="1"/>
</dbReference>
<sequence>MKATPPELDRLTHALMSPLTTLQGTVQLLQRRLSNGPDEQQALLLAALERNVQRLRTVCDLLLQRASFDGTHLQMRVLPDDLAHHSAASTTTTYQDLPVAPAQAVQPPVETVTSRGGHQCVLVIAAATSPAAMLLPLLHERGFTVELIEASTSGIDRVREVRPSLVLVDPHVDHEAEIALQILSEDPETKGIVLAVLSNEFHWTGTRHPFLIDPMLAPEQAVHLLTQHLSPSDNPLHSRQRILIVDDEPDIAMMIAAQFERDGFQTTQVHSGTEVLQIVREQRFDLILLDVMLPDIDGFTALGGLRAQAETQLIPIILLSAINSPMEKVRGLELGADDYITKPFSAAELSARVQAAMRRSEREGGANPSTRLPGNIAIERAISQRIDQGLPFAVGYCDLDNFKAYNDRYGFLKGDAVILRTAQILLDAIRTMGNPDDFVGHIGGDDFVVISTPDRIEAICSTAVARFDATAPFFYDPATRQRGFISGVDRQDRPTRFPLASITITVISSARHTFRHPGEVAQRAAEGKKRGKQIPGSLYLLQE</sequence>
<evidence type="ECO:0000256" key="2">
    <source>
        <dbReference type="ARBA" id="ARBA00012438"/>
    </source>
</evidence>
<dbReference type="GO" id="GO:0000976">
    <property type="term" value="F:transcription cis-regulatory region binding"/>
    <property type="evidence" value="ECO:0007669"/>
    <property type="project" value="TreeGrafter"/>
</dbReference>
<dbReference type="SMART" id="SM00448">
    <property type="entry name" value="REC"/>
    <property type="match status" value="1"/>
</dbReference>
<dbReference type="InterPro" id="IPR039420">
    <property type="entry name" value="WalR-like"/>
</dbReference>
<dbReference type="InterPro" id="IPR011006">
    <property type="entry name" value="CheY-like_superfamily"/>
</dbReference>
<dbReference type="Gene3D" id="3.30.70.270">
    <property type="match status" value="1"/>
</dbReference>
<dbReference type="CDD" id="cd00082">
    <property type="entry name" value="HisKA"/>
    <property type="match status" value="1"/>
</dbReference>
<protein>
    <recommendedName>
        <fullName evidence="2">histidine kinase</fullName>
        <ecNumber evidence="2">2.7.13.3</ecNumber>
    </recommendedName>
</protein>
<evidence type="ECO:0000259" key="9">
    <source>
        <dbReference type="PROSITE" id="PS50887"/>
    </source>
</evidence>
<evidence type="ECO:0000313" key="11">
    <source>
        <dbReference type="Proteomes" id="UP000220922"/>
    </source>
</evidence>
<dbReference type="SUPFAM" id="SSF47384">
    <property type="entry name" value="Homodimeric domain of signal transducing histidine kinase"/>
    <property type="match status" value="1"/>
</dbReference>
<comment type="catalytic activity">
    <reaction evidence="1">
        <text>ATP + protein L-histidine = ADP + protein N-phospho-L-histidine.</text>
        <dbReference type="EC" id="2.7.13.3"/>
    </reaction>
</comment>
<evidence type="ECO:0000256" key="7">
    <source>
        <dbReference type="PROSITE-ProRule" id="PRU00169"/>
    </source>
</evidence>
<dbReference type="EC" id="2.7.13.3" evidence="2"/>
<dbReference type="InterPro" id="IPR043128">
    <property type="entry name" value="Rev_trsase/Diguanyl_cyclase"/>
</dbReference>
<dbReference type="InterPro" id="IPR003661">
    <property type="entry name" value="HisK_dim/P_dom"/>
</dbReference>
<dbReference type="InterPro" id="IPR036097">
    <property type="entry name" value="HisK_dim/P_sf"/>
</dbReference>
<evidence type="ECO:0000259" key="8">
    <source>
        <dbReference type="PROSITE" id="PS50110"/>
    </source>
</evidence>
<dbReference type="SUPFAM" id="SSF52172">
    <property type="entry name" value="CheY-like"/>
    <property type="match status" value="1"/>
</dbReference>
<dbReference type="Pfam" id="PF00990">
    <property type="entry name" value="GGDEF"/>
    <property type="match status" value="1"/>
</dbReference>
<comment type="caution">
    <text evidence="10">The sequence shown here is derived from an EMBL/GenBank/DDBJ whole genome shotgun (WGS) entry which is preliminary data.</text>
</comment>
<evidence type="ECO:0000256" key="5">
    <source>
        <dbReference type="ARBA" id="ARBA00023125"/>
    </source>
</evidence>
<dbReference type="Gene3D" id="3.40.50.2300">
    <property type="match status" value="1"/>
</dbReference>
<feature type="domain" description="GGDEF" evidence="9">
    <location>
        <begin position="390"/>
        <end position="543"/>
    </location>
</feature>
<dbReference type="SMART" id="SM00267">
    <property type="entry name" value="GGDEF"/>
    <property type="match status" value="1"/>
</dbReference>
<name>A0A2H3L6S9_9CHLR</name>
<keyword evidence="5" id="KW-0238">DNA-binding</keyword>
<dbReference type="Proteomes" id="UP000220922">
    <property type="component" value="Unassembled WGS sequence"/>
</dbReference>
<dbReference type="GO" id="GO:0032993">
    <property type="term" value="C:protein-DNA complex"/>
    <property type="evidence" value="ECO:0007669"/>
    <property type="project" value="TreeGrafter"/>
</dbReference>
<dbReference type="GO" id="GO:0006355">
    <property type="term" value="P:regulation of DNA-templated transcription"/>
    <property type="evidence" value="ECO:0007669"/>
    <property type="project" value="TreeGrafter"/>
</dbReference>
<dbReference type="Pfam" id="PF00512">
    <property type="entry name" value="HisKA"/>
    <property type="match status" value="1"/>
</dbReference>
<accession>A0A2H3L6S9</accession>
<dbReference type="GO" id="GO:0000155">
    <property type="term" value="F:phosphorelay sensor kinase activity"/>
    <property type="evidence" value="ECO:0007669"/>
    <property type="project" value="InterPro"/>
</dbReference>
<feature type="modified residue" description="4-aspartylphosphate" evidence="7">
    <location>
        <position position="290"/>
    </location>
</feature>
<dbReference type="Pfam" id="PF00072">
    <property type="entry name" value="Response_reg"/>
    <property type="match status" value="1"/>
</dbReference>
<dbReference type="InterPro" id="IPR001789">
    <property type="entry name" value="Sig_transdc_resp-reg_receiver"/>
</dbReference>
<dbReference type="PANTHER" id="PTHR48111:SF4">
    <property type="entry name" value="DNA-BINDING DUAL TRANSCRIPTIONAL REGULATOR OMPR"/>
    <property type="match status" value="1"/>
</dbReference>
<keyword evidence="4" id="KW-0805">Transcription regulation</keyword>
<organism evidence="10 11">
    <name type="scientific">Candidatus Chloroploca asiatica</name>
    <dbReference type="NCBI Taxonomy" id="1506545"/>
    <lineage>
        <taxon>Bacteria</taxon>
        <taxon>Bacillati</taxon>
        <taxon>Chloroflexota</taxon>
        <taxon>Chloroflexia</taxon>
        <taxon>Chloroflexales</taxon>
        <taxon>Chloroflexineae</taxon>
        <taxon>Oscillochloridaceae</taxon>
        <taxon>Candidatus Chloroploca</taxon>
    </lineage>
</organism>
<proteinExistence type="predicted"/>
<evidence type="ECO:0000313" key="10">
    <source>
        <dbReference type="EMBL" id="PDW00737.1"/>
    </source>
</evidence>
<dbReference type="PROSITE" id="PS50110">
    <property type="entry name" value="RESPONSE_REGULATORY"/>
    <property type="match status" value="1"/>
</dbReference>
<dbReference type="GO" id="GO:0005829">
    <property type="term" value="C:cytosol"/>
    <property type="evidence" value="ECO:0007669"/>
    <property type="project" value="TreeGrafter"/>
</dbReference>
<keyword evidence="11" id="KW-1185">Reference proteome</keyword>
<feature type="domain" description="Response regulatory" evidence="8">
    <location>
        <begin position="241"/>
        <end position="357"/>
    </location>
</feature>
<evidence type="ECO:0000256" key="4">
    <source>
        <dbReference type="ARBA" id="ARBA00023015"/>
    </source>
</evidence>
<evidence type="ECO:0000256" key="6">
    <source>
        <dbReference type="ARBA" id="ARBA00023163"/>
    </source>
</evidence>
<dbReference type="PANTHER" id="PTHR48111">
    <property type="entry name" value="REGULATOR OF RPOS"/>
    <property type="match status" value="1"/>
</dbReference>
<dbReference type="NCBIfam" id="TIGR00254">
    <property type="entry name" value="GGDEF"/>
    <property type="match status" value="1"/>
</dbReference>
<dbReference type="GO" id="GO:0000156">
    <property type="term" value="F:phosphorelay response regulator activity"/>
    <property type="evidence" value="ECO:0007669"/>
    <property type="project" value="TreeGrafter"/>
</dbReference>
<dbReference type="Gene3D" id="1.10.287.130">
    <property type="match status" value="1"/>
</dbReference>
<dbReference type="OrthoDB" id="9813903at2"/>